<gene>
    <name evidence="8" type="ORF">AMATHDRAFT_74979</name>
</gene>
<keyword evidence="2 7" id="KW-0812">Transmembrane</keyword>
<dbReference type="GO" id="GO:0006629">
    <property type="term" value="P:lipid metabolic process"/>
    <property type="evidence" value="ECO:0007669"/>
    <property type="project" value="UniProtKB-KW"/>
</dbReference>
<feature type="transmembrane region" description="Helical" evidence="7">
    <location>
        <begin position="78"/>
        <end position="99"/>
    </location>
</feature>
<evidence type="ECO:0000256" key="4">
    <source>
        <dbReference type="ARBA" id="ARBA00023098"/>
    </source>
</evidence>
<organism evidence="8 9">
    <name type="scientific">Amanita thiersii Skay4041</name>
    <dbReference type="NCBI Taxonomy" id="703135"/>
    <lineage>
        <taxon>Eukaryota</taxon>
        <taxon>Fungi</taxon>
        <taxon>Dikarya</taxon>
        <taxon>Basidiomycota</taxon>
        <taxon>Agaricomycotina</taxon>
        <taxon>Agaricomycetes</taxon>
        <taxon>Agaricomycetidae</taxon>
        <taxon>Agaricales</taxon>
        <taxon>Pluteineae</taxon>
        <taxon>Amanitaceae</taxon>
        <taxon>Amanita</taxon>
    </lineage>
</organism>
<reference evidence="8 9" key="1">
    <citation type="submission" date="2014-02" db="EMBL/GenBank/DDBJ databases">
        <title>Transposable element dynamics among asymbiotic and ectomycorrhizal Amanita fungi.</title>
        <authorList>
            <consortium name="DOE Joint Genome Institute"/>
            <person name="Hess J."/>
            <person name="Skrede I."/>
            <person name="Wolfe B."/>
            <person name="LaButti K."/>
            <person name="Ohm R.A."/>
            <person name="Grigoriev I.V."/>
            <person name="Pringle A."/>
        </authorList>
    </citation>
    <scope>NUCLEOTIDE SEQUENCE [LARGE SCALE GENOMIC DNA]</scope>
    <source>
        <strain evidence="8 9">SKay4041</strain>
    </source>
</reference>
<feature type="transmembrane region" description="Helical" evidence="7">
    <location>
        <begin position="46"/>
        <end position="72"/>
    </location>
</feature>
<dbReference type="Proteomes" id="UP000242287">
    <property type="component" value="Unassembled WGS sequence"/>
</dbReference>
<evidence type="ECO:0008006" key="10">
    <source>
        <dbReference type="Google" id="ProtNLM"/>
    </source>
</evidence>
<keyword evidence="1" id="KW-0808">Transferase</keyword>
<name>A0A2A9NLL2_9AGAR</name>
<dbReference type="GO" id="GO:0016746">
    <property type="term" value="F:acyltransferase activity"/>
    <property type="evidence" value="ECO:0007669"/>
    <property type="project" value="UniProtKB-KW"/>
</dbReference>
<evidence type="ECO:0000313" key="8">
    <source>
        <dbReference type="EMBL" id="PFH51429.1"/>
    </source>
</evidence>
<keyword evidence="5 7" id="KW-0472">Membrane</keyword>
<evidence type="ECO:0000256" key="6">
    <source>
        <dbReference type="ARBA" id="ARBA00023315"/>
    </source>
</evidence>
<keyword evidence="9" id="KW-1185">Reference proteome</keyword>
<protein>
    <recommendedName>
        <fullName evidence="10">Phospholipid/glycerol acyltransferase domain-containing protein</fullName>
    </recommendedName>
</protein>
<evidence type="ECO:0000256" key="2">
    <source>
        <dbReference type="ARBA" id="ARBA00022692"/>
    </source>
</evidence>
<dbReference type="EMBL" id="KZ301988">
    <property type="protein sequence ID" value="PFH51429.1"/>
    <property type="molecule type" value="Genomic_DNA"/>
</dbReference>
<evidence type="ECO:0000256" key="7">
    <source>
        <dbReference type="SAM" id="Phobius"/>
    </source>
</evidence>
<evidence type="ECO:0000256" key="3">
    <source>
        <dbReference type="ARBA" id="ARBA00022989"/>
    </source>
</evidence>
<dbReference type="PANTHER" id="PTHR23063">
    <property type="entry name" value="PHOSPHOLIPID ACYLTRANSFERASE"/>
    <property type="match status" value="1"/>
</dbReference>
<dbReference type="AlphaFoldDB" id="A0A2A9NLL2"/>
<accession>A0A2A9NLL2</accession>
<dbReference type="STRING" id="703135.A0A2A9NLL2"/>
<evidence type="ECO:0000256" key="5">
    <source>
        <dbReference type="ARBA" id="ARBA00023136"/>
    </source>
</evidence>
<dbReference type="OrthoDB" id="272512at2759"/>
<keyword evidence="6" id="KW-0012">Acyltransferase</keyword>
<evidence type="ECO:0000256" key="1">
    <source>
        <dbReference type="ARBA" id="ARBA00022679"/>
    </source>
</evidence>
<sequence length="374" mass="41446">MEKFSAYRDPGTGIQPFLTPIPPSASHTLINGLLPLRFALGVLRSALILILLAVYVVLVPGACSLLVVLPFVHRYTSHALIAVLGRLSLFILGVIWISVEQVPRKRGKGIKSESAWSPRAGDIIISNWTSWLELIWLAVRFNPIFVLPISQQDPPLMSPPSTPVNRAPGRRNTPLVQATQVQEKKDIPVTAFKQVSLLSMISLTGYIPSSAQSNSIPYVTLEEIRKKADRPLAVFPECTTSNGRALMRFSDVFLQDIPVKKYRVFLMCFRYDVPTVLNPSATHCIPDSFLNPLPHLFKLATSLKPIGLSVRLLPPSESPSSPIFMTSDVMHTPSVDPLAEASSVLIAQMGKMKRLGMGWEDKGRFLNFYNSKHK</sequence>
<evidence type="ECO:0000313" key="9">
    <source>
        <dbReference type="Proteomes" id="UP000242287"/>
    </source>
</evidence>
<proteinExistence type="predicted"/>
<dbReference type="PANTHER" id="PTHR23063:SF60">
    <property type="entry name" value="LYSOPHOSPHATIDIC ACID:OLEOYL-COA ACYLTRANSFERASE 1"/>
    <property type="match status" value="1"/>
</dbReference>
<keyword evidence="4" id="KW-0443">Lipid metabolism</keyword>
<keyword evidence="3 7" id="KW-1133">Transmembrane helix</keyword>